<evidence type="ECO:0008006" key="3">
    <source>
        <dbReference type="Google" id="ProtNLM"/>
    </source>
</evidence>
<sequence>MLYGGAYGSLTPERESKGMLVLAETLDYVDLEEAGRIAMWAFGLMGLALGKIVDCSTIYRRAATVIVDAEVRELGTVYTVTASPAISQQDLKIIEDRIGLLSDMDKITEFRHTSTAQCLPGAPECTVTYYAKKDP</sequence>
<accession>A0ABY8A1F7</accession>
<gene>
    <name evidence="1" type="ORF">MOV08_05155</name>
</gene>
<organism evidence="1 2">
    <name type="scientific">Streptomyces yunnanensis</name>
    <dbReference type="NCBI Taxonomy" id="156453"/>
    <lineage>
        <taxon>Bacteria</taxon>
        <taxon>Bacillati</taxon>
        <taxon>Actinomycetota</taxon>
        <taxon>Actinomycetes</taxon>
        <taxon>Kitasatosporales</taxon>
        <taxon>Streptomycetaceae</taxon>
        <taxon>Streptomyces</taxon>
    </lineage>
</organism>
<reference evidence="1 2" key="1">
    <citation type="submission" date="2022-03" db="EMBL/GenBank/DDBJ databases">
        <title>Streptomyces yunnanensis P86,complete genome.</title>
        <authorList>
            <person name="Chen S."/>
            <person name="Zhang Q."/>
        </authorList>
    </citation>
    <scope>NUCLEOTIDE SEQUENCE [LARGE SCALE GENOMIC DNA]</scope>
    <source>
        <strain evidence="1 2">P86</strain>
    </source>
</reference>
<keyword evidence="2" id="KW-1185">Reference proteome</keyword>
<dbReference type="RefSeq" id="WP_275306511.1">
    <property type="nucleotide sequence ID" value="NZ_CP095749.1"/>
</dbReference>
<dbReference type="Proteomes" id="UP001218629">
    <property type="component" value="Chromosome"/>
</dbReference>
<evidence type="ECO:0000313" key="2">
    <source>
        <dbReference type="Proteomes" id="UP001218629"/>
    </source>
</evidence>
<proteinExistence type="predicted"/>
<name>A0ABY8A1F7_9ACTN</name>
<evidence type="ECO:0000313" key="1">
    <source>
        <dbReference type="EMBL" id="WEB38750.1"/>
    </source>
</evidence>
<dbReference type="EMBL" id="CP095749">
    <property type="protein sequence ID" value="WEB38750.1"/>
    <property type="molecule type" value="Genomic_DNA"/>
</dbReference>
<protein>
    <recommendedName>
        <fullName evidence="3">OsmC-like protein</fullName>
    </recommendedName>
</protein>